<comment type="similarity">
    <text evidence="1">Belongs to the eukaryotic RPB8 RNA polymerase subunit family.</text>
</comment>
<dbReference type="PANTHER" id="PTHR10917:SF1">
    <property type="entry name" value="DNA-DIRECTED RNA POLYMERASE I, II"/>
    <property type="match status" value="1"/>
</dbReference>
<dbReference type="Proteomes" id="UP000298416">
    <property type="component" value="Unassembled WGS sequence"/>
</dbReference>
<dbReference type="GO" id="GO:0003899">
    <property type="term" value="F:DNA-directed RNA polymerase activity"/>
    <property type="evidence" value="ECO:0007669"/>
    <property type="project" value="UniProtKB-UniRule"/>
</dbReference>
<name>A0A8X8Z9U3_SALSN</name>
<dbReference type="GO" id="GO:0005736">
    <property type="term" value="C:RNA polymerase I complex"/>
    <property type="evidence" value="ECO:0007669"/>
    <property type="project" value="TreeGrafter"/>
</dbReference>
<keyword evidence="3" id="KW-1185">Reference proteome</keyword>
<comment type="caution">
    <text evidence="2">The sequence shown here is derived from an EMBL/GenBank/DDBJ whole genome shotgun (WGS) entry which is preliminary data.</text>
</comment>
<dbReference type="GO" id="GO:0006351">
    <property type="term" value="P:DNA-templated transcription"/>
    <property type="evidence" value="ECO:0007669"/>
    <property type="project" value="UniProtKB-UniRule"/>
</dbReference>
<dbReference type="Gene3D" id="2.40.50.140">
    <property type="entry name" value="Nucleic acid-binding proteins"/>
    <property type="match status" value="1"/>
</dbReference>
<dbReference type="InterPro" id="IPR012340">
    <property type="entry name" value="NA-bd_OB-fold"/>
</dbReference>
<dbReference type="AlphaFoldDB" id="A0A8X8Z9U3"/>
<sequence length="150" mass="17424">MAMADFYFDEIIKVVKIDNQAVYDKVSRINATSEENGYYLELDVHSELYPMRPKEKYRMLISNTLHMDGSAVAGYFPEGEPKSLAEKFEYVMHGLLYKMAESQEKTDGNDDVKVKVFISFGGLQLMLRGDPLMMRKFKVDQKMFLLLRKI</sequence>
<evidence type="ECO:0008006" key="4">
    <source>
        <dbReference type="Google" id="ProtNLM"/>
    </source>
</evidence>
<protein>
    <recommendedName>
        <fullName evidence="4">DNA-directed RNA polymerases I, II, and III subunit RPABC3</fullName>
    </recommendedName>
</protein>
<dbReference type="PIRSF" id="PIRSF000779">
    <property type="entry name" value="RNA_pol_Rpb8"/>
    <property type="match status" value="1"/>
</dbReference>
<reference evidence="2" key="1">
    <citation type="submission" date="2018-01" db="EMBL/GenBank/DDBJ databases">
        <authorList>
            <person name="Mao J.F."/>
        </authorList>
    </citation>
    <scope>NUCLEOTIDE SEQUENCE</scope>
    <source>
        <strain evidence="2">Huo1</strain>
        <tissue evidence="2">Leaf</tissue>
    </source>
</reference>
<dbReference type="PANTHER" id="PTHR10917">
    <property type="entry name" value="DNA-DIRECTED RNA POLYMERASES I, II, AND III SUBUNIT RPABC3"/>
    <property type="match status" value="1"/>
</dbReference>
<proteinExistence type="inferred from homology"/>
<dbReference type="SMART" id="SM00658">
    <property type="entry name" value="RPOL8c"/>
    <property type="match status" value="1"/>
</dbReference>
<keyword evidence="1" id="KW-0539">Nucleus</keyword>
<evidence type="ECO:0000313" key="3">
    <source>
        <dbReference type="Proteomes" id="UP000298416"/>
    </source>
</evidence>
<organism evidence="2">
    <name type="scientific">Salvia splendens</name>
    <name type="common">Scarlet sage</name>
    <dbReference type="NCBI Taxonomy" id="180675"/>
    <lineage>
        <taxon>Eukaryota</taxon>
        <taxon>Viridiplantae</taxon>
        <taxon>Streptophyta</taxon>
        <taxon>Embryophyta</taxon>
        <taxon>Tracheophyta</taxon>
        <taxon>Spermatophyta</taxon>
        <taxon>Magnoliopsida</taxon>
        <taxon>eudicotyledons</taxon>
        <taxon>Gunneridae</taxon>
        <taxon>Pentapetalae</taxon>
        <taxon>asterids</taxon>
        <taxon>lamiids</taxon>
        <taxon>Lamiales</taxon>
        <taxon>Lamiaceae</taxon>
        <taxon>Nepetoideae</taxon>
        <taxon>Mentheae</taxon>
        <taxon>Salviinae</taxon>
        <taxon>Salvia</taxon>
        <taxon>Salvia subgen. Calosphace</taxon>
        <taxon>core Calosphace</taxon>
    </lineage>
</organism>
<evidence type="ECO:0000313" key="2">
    <source>
        <dbReference type="EMBL" id="KAG6396677.1"/>
    </source>
</evidence>
<dbReference type="EMBL" id="PNBA02000016">
    <property type="protein sequence ID" value="KAG6396677.1"/>
    <property type="molecule type" value="Genomic_DNA"/>
</dbReference>
<dbReference type="InterPro" id="IPR005570">
    <property type="entry name" value="RPABC3"/>
</dbReference>
<gene>
    <name evidence="2" type="ORF">SASPL_142832</name>
</gene>
<dbReference type="GO" id="GO:0005665">
    <property type="term" value="C:RNA polymerase II, core complex"/>
    <property type="evidence" value="ECO:0007669"/>
    <property type="project" value="UniProtKB-UniRule"/>
</dbReference>
<evidence type="ECO:0000256" key="1">
    <source>
        <dbReference type="PIRNR" id="PIRNR000779"/>
    </source>
</evidence>
<dbReference type="SUPFAM" id="SSF50249">
    <property type="entry name" value="Nucleic acid-binding proteins"/>
    <property type="match status" value="1"/>
</dbReference>
<accession>A0A8X8Z9U3</accession>
<dbReference type="GO" id="GO:0005666">
    <property type="term" value="C:RNA polymerase III complex"/>
    <property type="evidence" value="ECO:0007669"/>
    <property type="project" value="TreeGrafter"/>
</dbReference>
<reference evidence="2" key="2">
    <citation type="submission" date="2020-08" db="EMBL/GenBank/DDBJ databases">
        <title>Plant Genome Project.</title>
        <authorList>
            <person name="Zhang R.-G."/>
        </authorList>
    </citation>
    <scope>NUCLEOTIDE SEQUENCE</scope>
    <source>
        <strain evidence="2">Huo1</strain>
        <tissue evidence="2">Leaf</tissue>
    </source>
</reference>
<dbReference type="Pfam" id="PF03870">
    <property type="entry name" value="RNA_pol_Rpb8"/>
    <property type="match status" value="1"/>
</dbReference>